<accession>T0M8K4</accession>
<name>T0M8K4_9MICR</name>
<dbReference type="VEuPathDB" id="MicrosporidiaDB:NAPIS_ORF02690"/>
<dbReference type="HOGENOM" id="CLU_2159101_0_0_1"/>
<evidence type="ECO:0000313" key="1">
    <source>
        <dbReference type="EMBL" id="EQB59761.1"/>
    </source>
</evidence>
<dbReference type="EMBL" id="KE647367">
    <property type="protein sequence ID" value="EQB59761.1"/>
    <property type="molecule type" value="Genomic_DNA"/>
</dbReference>
<keyword evidence="2" id="KW-1185">Reference proteome</keyword>
<dbReference type="AlphaFoldDB" id="T0M8K4"/>
<protein>
    <submittedName>
        <fullName evidence="1">Uncharacterized protein</fullName>
    </submittedName>
</protein>
<proteinExistence type="predicted"/>
<organism evidence="1 2">
    <name type="scientific">Vairimorpha apis BRL 01</name>
    <dbReference type="NCBI Taxonomy" id="1037528"/>
    <lineage>
        <taxon>Eukaryota</taxon>
        <taxon>Fungi</taxon>
        <taxon>Fungi incertae sedis</taxon>
        <taxon>Microsporidia</taxon>
        <taxon>Nosematidae</taxon>
        <taxon>Vairimorpha</taxon>
    </lineage>
</organism>
<dbReference type="Proteomes" id="UP000053780">
    <property type="component" value="Unassembled WGS sequence"/>
</dbReference>
<evidence type="ECO:0000313" key="2">
    <source>
        <dbReference type="Proteomes" id="UP000053780"/>
    </source>
</evidence>
<gene>
    <name evidence="1" type="ORF">NAPIS_ORF02690</name>
</gene>
<reference evidence="1 2" key="1">
    <citation type="journal article" date="2013" name="BMC Genomics">
        <title>Genome sequencing and comparative genomics of honey bee microsporidia, Nosema apis reveal novel insights into host-parasite interactions.</title>
        <authorList>
            <person name="Chen Yp."/>
            <person name="Pettis J.S."/>
            <person name="Zhao Y."/>
            <person name="Liu X."/>
            <person name="Tallon L.J."/>
            <person name="Sadzewicz L.D."/>
            <person name="Li R."/>
            <person name="Zheng H."/>
            <person name="Huang S."/>
            <person name="Zhang X."/>
            <person name="Hamilton M.C."/>
            <person name="Pernal S.F."/>
            <person name="Melathopoulos A.P."/>
            <person name="Yan X."/>
            <person name="Evans J.D."/>
        </authorList>
    </citation>
    <scope>NUCLEOTIDE SEQUENCE [LARGE SCALE GENOMIC DNA]</scope>
    <source>
        <strain evidence="1 2">BRL 01</strain>
    </source>
</reference>
<sequence>MRIEKAINTNYNRSIKASPLSIIRKYNLYDPFNTKIEFKYPFKENKINYVKVGDYCREKLYGAKKLEPKYSGYKEVVMELDSYQKFENVRRVVCGIGVNIFISIVVNSHVV</sequence>